<feature type="non-terminal residue" evidence="1">
    <location>
        <position position="134"/>
    </location>
</feature>
<comment type="caution">
    <text evidence="1">The sequence shown here is derived from an EMBL/GenBank/DDBJ whole genome shotgun (WGS) entry which is preliminary data.</text>
</comment>
<name>A0A0F9D4F5_9ZZZZ</name>
<organism evidence="1">
    <name type="scientific">marine sediment metagenome</name>
    <dbReference type="NCBI Taxonomy" id="412755"/>
    <lineage>
        <taxon>unclassified sequences</taxon>
        <taxon>metagenomes</taxon>
        <taxon>ecological metagenomes</taxon>
    </lineage>
</organism>
<evidence type="ECO:0000313" key="1">
    <source>
        <dbReference type="EMBL" id="KKL56638.1"/>
    </source>
</evidence>
<sequence length="134" mass="14253">MPFLRQSTAQTFRFGPFLDATDGVTEEVGLTITPALRRLSKDGGAFGAASGAVNATHDSDGWYSASLTTTDTDTVGELILNVQVPATHLPVWMRWWVLEEEVYDDVYGAAAVGYLKPTTAGRDLDVSAGGEAGI</sequence>
<dbReference type="EMBL" id="LAZR01030426">
    <property type="protein sequence ID" value="KKL56638.1"/>
    <property type="molecule type" value="Genomic_DNA"/>
</dbReference>
<gene>
    <name evidence="1" type="ORF">LCGC14_2243390</name>
</gene>
<accession>A0A0F9D4F5</accession>
<protein>
    <submittedName>
        <fullName evidence="1">Uncharacterized protein</fullName>
    </submittedName>
</protein>
<reference evidence="1" key="1">
    <citation type="journal article" date="2015" name="Nature">
        <title>Complex archaea that bridge the gap between prokaryotes and eukaryotes.</title>
        <authorList>
            <person name="Spang A."/>
            <person name="Saw J.H."/>
            <person name="Jorgensen S.L."/>
            <person name="Zaremba-Niedzwiedzka K."/>
            <person name="Martijn J."/>
            <person name="Lind A.E."/>
            <person name="van Eijk R."/>
            <person name="Schleper C."/>
            <person name="Guy L."/>
            <person name="Ettema T.J."/>
        </authorList>
    </citation>
    <scope>NUCLEOTIDE SEQUENCE</scope>
</reference>
<dbReference type="AlphaFoldDB" id="A0A0F9D4F5"/>
<proteinExistence type="predicted"/>